<dbReference type="Proteomes" id="UP001497482">
    <property type="component" value="Chromosome 3"/>
</dbReference>
<evidence type="ECO:0000256" key="3">
    <source>
        <dbReference type="SAM" id="MobiDB-lite"/>
    </source>
</evidence>
<dbReference type="SMART" id="SM01288">
    <property type="entry name" value="FISNA"/>
    <property type="match status" value="1"/>
</dbReference>
<accession>A0AAV2LM48</accession>
<evidence type="ECO:0000313" key="6">
    <source>
        <dbReference type="Proteomes" id="UP001497482"/>
    </source>
</evidence>
<organism evidence="5 6">
    <name type="scientific">Knipowitschia caucasica</name>
    <name type="common">Caucasian dwarf goby</name>
    <name type="synonym">Pomatoschistus caucasicus</name>
    <dbReference type="NCBI Taxonomy" id="637954"/>
    <lineage>
        <taxon>Eukaryota</taxon>
        <taxon>Metazoa</taxon>
        <taxon>Chordata</taxon>
        <taxon>Craniata</taxon>
        <taxon>Vertebrata</taxon>
        <taxon>Euteleostomi</taxon>
        <taxon>Actinopterygii</taxon>
        <taxon>Neopterygii</taxon>
        <taxon>Teleostei</taxon>
        <taxon>Neoteleostei</taxon>
        <taxon>Acanthomorphata</taxon>
        <taxon>Gobiaria</taxon>
        <taxon>Gobiiformes</taxon>
        <taxon>Gobioidei</taxon>
        <taxon>Gobiidae</taxon>
        <taxon>Gobiinae</taxon>
        <taxon>Knipowitschia</taxon>
    </lineage>
</organism>
<dbReference type="PROSITE" id="PS51450">
    <property type="entry name" value="LRR"/>
    <property type="match status" value="1"/>
</dbReference>
<reference evidence="5 6" key="1">
    <citation type="submission" date="2024-04" db="EMBL/GenBank/DDBJ databases">
        <authorList>
            <person name="Waldvogel A.-M."/>
            <person name="Schoenle A."/>
        </authorList>
    </citation>
    <scope>NUCLEOTIDE SEQUENCE [LARGE SCALE GENOMIC DNA]</scope>
</reference>
<dbReference type="AlphaFoldDB" id="A0AAV2LM48"/>
<keyword evidence="2" id="KW-0677">Repeat</keyword>
<proteinExistence type="predicted"/>
<name>A0AAV2LM48_KNICA</name>
<feature type="region of interest" description="Disordered" evidence="3">
    <location>
        <begin position="443"/>
        <end position="508"/>
    </location>
</feature>
<dbReference type="SUPFAM" id="SSF49899">
    <property type="entry name" value="Concanavalin A-like lectins/glucanases"/>
    <property type="match status" value="1"/>
</dbReference>
<evidence type="ECO:0000256" key="1">
    <source>
        <dbReference type="ARBA" id="ARBA00022614"/>
    </source>
</evidence>
<dbReference type="PANTHER" id="PTHR24106">
    <property type="entry name" value="NACHT, LRR AND CARD DOMAINS-CONTAINING"/>
    <property type="match status" value="1"/>
</dbReference>
<dbReference type="InterPro" id="IPR006578">
    <property type="entry name" value="MADF-dom"/>
</dbReference>
<dbReference type="Gene3D" id="2.60.120.920">
    <property type="match status" value="1"/>
</dbReference>
<dbReference type="EMBL" id="OZ035825">
    <property type="protein sequence ID" value="CAL1602631.1"/>
    <property type="molecule type" value="Genomic_DNA"/>
</dbReference>
<dbReference type="InterPro" id="IPR029495">
    <property type="entry name" value="NACHT-assoc"/>
</dbReference>
<dbReference type="InterPro" id="IPR051261">
    <property type="entry name" value="NLR"/>
</dbReference>
<dbReference type="Gene3D" id="3.80.10.10">
    <property type="entry name" value="Ribonuclease Inhibitor"/>
    <property type="match status" value="1"/>
</dbReference>
<dbReference type="Pfam" id="PF14484">
    <property type="entry name" value="FISNA"/>
    <property type="match status" value="1"/>
</dbReference>
<dbReference type="InterPro" id="IPR032675">
    <property type="entry name" value="LRR_dom_sf"/>
</dbReference>
<dbReference type="PROSITE" id="PS50188">
    <property type="entry name" value="B302_SPRY"/>
    <property type="match status" value="1"/>
</dbReference>
<dbReference type="InterPro" id="IPR001870">
    <property type="entry name" value="B30.2/SPRY"/>
</dbReference>
<dbReference type="InterPro" id="IPR013320">
    <property type="entry name" value="ConA-like_dom_sf"/>
</dbReference>
<feature type="domain" description="B30.2/SPRY" evidence="4">
    <location>
        <begin position="420"/>
        <end position="618"/>
    </location>
</feature>
<dbReference type="Pfam" id="PF10545">
    <property type="entry name" value="MADF_DNA_bdg"/>
    <property type="match status" value="1"/>
</dbReference>
<keyword evidence="1" id="KW-0433">Leucine-rich repeat</keyword>
<feature type="region of interest" description="Disordered" evidence="3">
    <location>
        <begin position="35"/>
        <end position="57"/>
    </location>
</feature>
<sequence length="618" mass="68484">MDQSEHCPLTTRRAASLSSIGRWINFKKEEDHGILHKLQSGPGPRCESLGSDRSKDQRWDFRSDRSMGEPLKFRTEAAADVSTGPHHGSHLVSIFKHLEKDLSTFFLEELKKFLRLLSTDYPECLEPVEDEEQRSSSEALLKITLNFLRRMDQKELAERLWSRVSSGRSQHKLKVDLQQRFECVFEGIAKAGAPTLLKQIYTELYITEGGSSEVNQEHEWSALAFILLSSEEDLDQFELSRYCASEKALLRLLPVVKASTKALLSRCELSDRSCGALASVLSSQSSSLRVLDLSHNDLKDSGLKLLSDGLKSPHCKLEMLSLSGCLVSEEGCASLASALRSNPSHLRELDLSYNHPGDTGVKLLSALLEDPHCTLHTLRLEHSGAQRLTPGLRKFEAVKKMWRNLRDTYVRNKRDGQGRSGQAAIKKKKWKYMDVMAFLQSSTTKRRSDSNIEMEEEEEEEIEGEVSTEIVRASDEEGVPEMENSSGSASSSSSGAKRKKRVDSEDSIGRCPVSPWPLEVQQTGVVVPCSSRVVFLTAALMLLLEGLVQCSVAQSWSSSSGTVGVFVDCPAGSLSFYTVSSEGLIHLHTFSSTFSQSLVPGFRLLDEGSSVSLCPGSE</sequence>
<feature type="compositionally biased region" description="Low complexity" evidence="3">
    <location>
        <begin position="485"/>
        <end position="495"/>
    </location>
</feature>
<evidence type="ECO:0000256" key="2">
    <source>
        <dbReference type="ARBA" id="ARBA00022737"/>
    </source>
</evidence>
<gene>
    <name evidence="5" type="ORF">KC01_LOCUS30380</name>
</gene>
<dbReference type="Pfam" id="PF13516">
    <property type="entry name" value="LRR_6"/>
    <property type="match status" value="2"/>
</dbReference>
<dbReference type="SUPFAM" id="SSF52047">
    <property type="entry name" value="RNI-like"/>
    <property type="match status" value="1"/>
</dbReference>
<evidence type="ECO:0000313" key="5">
    <source>
        <dbReference type="EMBL" id="CAL1602631.1"/>
    </source>
</evidence>
<feature type="compositionally biased region" description="Acidic residues" evidence="3">
    <location>
        <begin position="452"/>
        <end position="466"/>
    </location>
</feature>
<dbReference type="InterPro" id="IPR043136">
    <property type="entry name" value="B30.2/SPRY_sf"/>
</dbReference>
<keyword evidence="6" id="KW-1185">Reference proteome</keyword>
<dbReference type="InterPro" id="IPR001611">
    <property type="entry name" value="Leu-rich_rpt"/>
</dbReference>
<protein>
    <recommendedName>
        <fullName evidence="4">B30.2/SPRY domain-containing protein</fullName>
    </recommendedName>
</protein>
<evidence type="ECO:0000259" key="4">
    <source>
        <dbReference type="PROSITE" id="PS50188"/>
    </source>
</evidence>
<dbReference type="SMART" id="SM00368">
    <property type="entry name" value="LRR_RI"/>
    <property type="match status" value="4"/>
</dbReference>